<organism evidence="2 3">
    <name type="scientific">Trypanosoma theileri</name>
    <dbReference type="NCBI Taxonomy" id="67003"/>
    <lineage>
        <taxon>Eukaryota</taxon>
        <taxon>Discoba</taxon>
        <taxon>Euglenozoa</taxon>
        <taxon>Kinetoplastea</taxon>
        <taxon>Metakinetoplastina</taxon>
        <taxon>Trypanosomatida</taxon>
        <taxon>Trypanosomatidae</taxon>
        <taxon>Trypanosoma</taxon>
    </lineage>
</organism>
<evidence type="ECO:0000313" key="2">
    <source>
        <dbReference type="EMBL" id="ORC85415.1"/>
    </source>
</evidence>
<feature type="compositionally biased region" description="Polar residues" evidence="1">
    <location>
        <begin position="1"/>
        <end position="12"/>
    </location>
</feature>
<proteinExistence type="predicted"/>
<sequence>MGQSVPSDSLSSPPAERKKGQPTARGPSFKSKKAPDFSHLHPDTEASIRPTNRCSERKKNFIHTQQMNAMILGIVTRLKCRLQPLLSSSRVHPINAKGP</sequence>
<name>A0A1X0NL10_9TRYP</name>
<feature type="compositionally biased region" description="Basic and acidic residues" evidence="1">
    <location>
        <begin position="33"/>
        <end position="46"/>
    </location>
</feature>
<evidence type="ECO:0000313" key="3">
    <source>
        <dbReference type="Proteomes" id="UP000192257"/>
    </source>
</evidence>
<reference evidence="2 3" key="1">
    <citation type="submission" date="2017-03" db="EMBL/GenBank/DDBJ databases">
        <title>An alternative strategy for trypanosome survival in the mammalian bloodstream revealed through genome and transcriptome analysis of the ubiquitous bovine parasite Trypanosoma (Megatrypanum) theileri.</title>
        <authorList>
            <person name="Kelly S."/>
            <person name="Ivens A."/>
            <person name="Mott A."/>
            <person name="O'Neill E."/>
            <person name="Emms D."/>
            <person name="Macleod O."/>
            <person name="Voorheis P."/>
            <person name="Matthews J."/>
            <person name="Matthews K."/>
            <person name="Carrington M."/>
        </authorList>
    </citation>
    <scope>NUCLEOTIDE SEQUENCE [LARGE SCALE GENOMIC DNA]</scope>
    <source>
        <strain evidence="2">Edinburgh</strain>
    </source>
</reference>
<dbReference type="EMBL" id="NBCO01000035">
    <property type="protein sequence ID" value="ORC85415.1"/>
    <property type="molecule type" value="Genomic_DNA"/>
</dbReference>
<gene>
    <name evidence="2" type="ORF">TM35_000351590</name>
</gene>
<accession>A0A1X0NL10</accession>
<dbReference type="RefSeq" id="XP_028879481.1">
    <property type="nucleotide sequence ID" value="XM_029029212.1"/>
</dbReference>
<comment type="caution">
    <text evidence="2">The sequence shown here is derived from an EMBL/GenBank/DDBJ whole genome shotgun (WGS) entry which is preliminary data.</text>
</comment>
<dbReference type="Proteomes" id="UP000192257">
    <property type="component" value="Unassembled WGS sequence"/>
</dbReference>
<dbReference type="VEuPathDB" id="TriTrypDB:TM35_000351590"/>
<keyword evidence="3" id="KW-1185">Reference proteome</keyword>
<evidence type="ECO:0000256" key="1">
    <source>
        <dbReference type="SAM" id="MobiDB-lite"/>
    </source>
</evidence>
<feature type="region of interest" description="Disordered" evidence="1">
    <location>
        <begin position="1"/>
        <end position="57"/>
    </location>
</feature>
<protein>
    <submittedName>
        <fullName evidence="2">Uncharacterized protein</fullName>
    </submittedName>
</protein>
<dbReference type="AlphaFoldDB" id="A0A1X0NL10"/>
<dbReference type="GeneID" id="39988992"/>